<dbReference type="GO" id="GO:0005829">
    <property type="term" value="C:cytosol"/>
    <property type="evidence" value="ECO:0007669"/>
    <property type="project" value="TreeGrafter"/>
</dbReference>
<evidence type="ECO:0000256" key="7">
    <source>
        <dbReference type="ARBA" id="ARBA00022490"/>
    </source>
</evidence>
<keyword evidence="9 15" id="KW-0808">Transferase</keyword>
<dbReference type="InterPro" id="IPR029028">
    <property type="entry name" value="Alpha/beta_knot_MTases"/>
</dbReference>
<evidence type="ECO:0000256" key="5">
    <source>
        <dbReference type="ARBA" id="ARBA00012807"/>
    </source>
</evidence>
<dbReference type="PANTHER" id="PTHR46417">
    <property type="entry name" value="TRNA (GUANINE-N(1)-)-METHYLTRANSFERASE"/>
    <property type="match status" value="1"/>
</dbReference>
<dbReference type="InterPro" id="IPR029026">
    <property type="entry name" value="tRNA_m1G_MTases_N"/>
</dbReference>
<dbReference type="AlphaFoldDB" id="A0A1F8GWN1"/>
<keyword evidence="10 15" id="KW-0949">S-adenosyl-L-methionine</keyword>
<feature type="binding site" evidence="16">
    <location>
        <begin position="136"/>
        <end position="141"/>
    </location>
    <ligand>
        <name>S-adenosyl-L-methionine</name>
        <dbReference type="ChEBI" id="CHEBI:59789"/>
    </ligand>
</feature>
<evidence type="ECO:0000256" key="10">
    <source>
        <dbReference type="ARBA" id="ARBA00022691"/>
    </source>
</evidence>
<dbReference type="Gene3D" id="3.40.1280.10">
    <property type="match status" value="1"/>
</dbReference>
<evidence type="ECO:0000256" key="1">
    <source>
        <dbReference type="ARBA" id="ARBA00002634"/>
    </source>
</evidence>
<evidence type="ECO:0000256" key="15">
    <source>
        <dbReference type="HAMAP-Rule" id="MF_00605"/>
    </source>
</evidence>
<dbReference type="Proteomes" id="UP000179047">
    <property type="component" value="Unassembled WGS sequence"/>
</dbReference>
<comment type="similarity">
    <text evidence="3 15 17">Belongs to the RNA methyltransferase TrmD family.</text>
</comment>
<evidence type="ECO:0000256" key="4">
    <source>
        <dbReference type="ARBA" id="ARBA00011738"/>
    </source>
</evidence>
<evidence type="ECO:0000313" key="20">
    <source>
        <dbReference type="Proteomes" id="UP000179047"/>
    </source>
</evidence>
<keyword evidence="8 15" id="KW-0489">Methyltransferase</keyword>
<feature type="binding site" evidence="15 16">
    <location>
        <position position="116"/>
    </location>
    <ligand>
        <name>S-adenosyl-L-methionine</name>
        <dbReference type="ChEBI" id="CHEBI:59789"/>
    </ligand>
</feature>
<dbReference type="STRING" id="1802701.A3A33_00845"/>
<comment type="subcellular location">
    <subcellularLocation>
        <location evidence="2 15 17">Cytoplasm</location>
    </subcellularLocation>
</comment>
<evidence type="ECO:0000256" key="14">
    <source>
        <dbReference type="ARBA" id="ARBA00047783"/>
    </source>
</evidence>
<dbReference type="PIRSF" id="PIRSF000386">
    <property type="entry name" value="tRNA_mtase"/>
    <property type="match status" value="1"/>
</dbReference>
<keyword evidence="7 15" id="KW-0963">Cytoplasm</keyword>
<evidence type="ECO:0000256" key="13">
    <source>
        <dbReference type="ARBA" id="ARBA00033392"/>
    </source>
</evidence>
<reference evidence="19 20" key="1">
    <citation type="journal article" date="2016" name="Nat. Commun.">
        <title>Thousands of microbial genomes shed light on interconnected biogeochemical processes in an aquifer system.</title>
        <authorList>
            <person name="Anantharaman K."/>
            <person name="Brown C.T."/>
            <person name="Hug L.A."/>
            <person name="Sharon I."/>
            <person name="Castelle C.J."/>
            <person name="Probst A.J."/>
            <person name="Thomas B.C."/>
            <person name="Singh A."/>
            <person name="Wilkins M.J."/>
            <person name="Karaoz U."/>
            <person name="Brodie E.L."/>
            <person name="Williams K.H."/>
            <person name="Hubbard S.S."/>
            <person name="Banfield J.F."/>
        </authorList>
    </citation>
    <scope>NUCLEOTIDE SEQUENCE [LARGE SCALE GENOMIC DNA]</scope>
</reference>
<feature type="domain" description="tRNA methyltransferase TRMD/TRM10-type" evidence="18">
    <location>
        <begin position="1"/>
        <end position="234"/>
    </location>
</feature>
<evidence type="ECO:0000256" key="6">
    <source>
        <dbReference type="ARBA" id="ARBA00014679"/>
    </source>
</evidence>
<keyword evidence="11 15" id="KW-0819">tRNA processing</keyword>
<proteinExistence type="inferred from homology"/>
<dbReference type="GO" id="GO:0052906">
    <property type="term" value="F:tRNA (guanine(37)-N1)-methyltransferase activity"/>
    <property type="evidence" value="ECO:0007669"/>
    <property type="project" value="UniProtKB-UniRule"/>
</dbReference>
<dbReference type="EMBL" id="MGKP01000002">
    <property type="protein sequence ID" value="OGN29822.1"/>
    <property type="molecule type" value="Genomic_DNA"/>
</dbReference>
<dbReference type="NCBIfam" id="NF000648">
    <property type="entry name" value="PRK00026.1"/>
    <property type="match status" value="1"/>
</dbReference>
<dbReference type="InterPro" id="IPR023148">
    <property type="entry name" value="tRNA_m1G_MeTrfase_C_sf"/>
</dbReference>
<dbReference type="EC" id="2.1.1.228" evidence="5 15"/>
<name>A0A1F8GWN1_9BACT</name>
<evidence type="ECO:0000256" key="17">
    <source>
        <dbReference type="RuleBase" id="RU003464"/>
    </source>
</evidence>
<dbReference type="PANTHER" id="PTHR46417:SF1">
    <property type="entry name" value="TRNA (GUANINE-N(1)-)-METHYLTRANSFERASE"/>
    <property type="match status" value="1"/>
</dbReference>
<comment type="function">
    <text evidence="1 15 17">Specifically methylates guanosine-37 in various tRNAs.</text>
</comment>
<evidence type="ECO:0000256" key="3">
    <source>
        <dbReference type="ARBA" id="ARBA00007630"/>
    </source>
</evidence>
<protein>
    <recommendedName>
        <fullName evidence="6 15">tRNA (guanine-N(1)-)-methyltransferase</fullName>
        <ecNumber evidence="5 15">2.1.1.228</ecNumber>
    </recommendedName>
    <alternativeName>
        <fullName evidence="12 15">M1G-methyltransferase</fullName>
    </alternativeName>
    <alternativeName>
        <fullName evidence="13 15">tRNA [GM37] methyltransferase</fullName>
    </alternativeName>
</protein>
<dbReference type="SUPFAM" id="SSF75217">
    <property type="entry name" value="alpha/beta knot"/>
    <property type="match status" value="1"/>
</dbReference>
<evidence type="ECO:0000256" key="9">
    <source>
        <dbReference type="ARBA" id="ARBA00022679"/>
    </source>
</evidence>
<dbReference type="InterPro" id="IPR002649">
    <property type="entry name" value="tRNA_m1G_MeTrfase_TrmD"/>
</dbReference>
<evidence type="ECO:0000256" key="16">
    <source>
        <dbReference type="PIRSR" id="PIRSR000386-1"/>
    </source>
</evidence>
<gene>
    <name evidence="15" type="primary">trmD</name>
    <name evidence="19" type="ORF">A3A33_00845</name>
</gene>
<evidence type="ECO:0000256" key="12">
    <source>
        <dbReference type="ARBA" id="ARBA00029736"/>
    </source>
</evidence>
<dbReference type="GO" id="GO:0002939">
    <property type="term" value="P:tRNA N1-guanine methylation"/>
    <property type="evidence" value="ECO:0007669"/>
    <property type="project" value="TreeGrafter"/>
</dbReference>
<comment type="caution">
    <text evidence="15">Lacks conserved residue(s) required for the propagation of feature annotation.</text>
</comment>
<evidence type="ECO:0000259" key="18">
    <source>
        <dbReference type="Pfam" id="PF01746"/>
    </source>
</evidence>
<dbReference type="HAMAP" id="MF_00605">
    <property type="entry name" value="TrmD"/>
    <property type="match status" value="1"/>
</dbReference>
<comment type="subunit">
    <text evidence="4 15 17">Homodimer.</text>
</comment>
<organism evidence="19 20">
    <name type="scientific">Candidatus Yanofskybacteria bacterium RIFCSPLOWO2_01_FULL_49_25</name>
    <dbReference type="NCBI Taxonomy" id="1802701"/>
    <lineage>
        <taxon>Bacteria</taxon>
        <taxon>Candidatus Yanofskyibacteriota</taxon>
    </lineage>
</organism>
<comment type="catalytic activity">
    <reaction evidence="14 15 17">
        <text>guanosine(37) in tRNA + S-adenosyl-L-methionine = N(1)-methylguanosine(37) in tRNA + S-adenosyl-L-homocysteine + H(+)</text>
        <dbReference type="Rhea" id="RHEA:36899"/>
        <dbReference type="Rhea" id="RHEA-COMP:10145"/>
        <dbReference type="Rhea" id="RHEA-COMP:10147"/>
        <dbReference type="ChEBI" id="CHEBI:15378"/>
        <dbReference type="ChEBI" id="CHEBI:57856"/>
        <dbReference type="ChEBI" id="CHEBI:59789"/>
        <dbReference type="ChEBI" id="CHEBI:73542"/>
        <dbReference type="ChEBI" id="CHEBI:74269"/>
        <dbReference type="EC" id="2.1.1.228"/>
    </reaction>
</comment>
<evidence type="ECO:0000256" key="11">
    <source>
        <dbReference type="ARBA" id="ARBA00022694"/>
    </source>
</evidence>
<dbReference type="InterPro" id="IPR016009">
    <property type="entry name" value="tRNA_MeTrfase_TRMD/TRM10"/>
</dbReference>
<dbReference type="CDD" id="cd18080">
    <property type="entry name" value="TrmD-like"/>
    <property type="match status" value="1"/>
</dbReference>
<evidence type="ECO:0000256" key="2">
    <source>
        <dbReference type="ARBA" id="ARBA00004496"/>
    </source>
</evidence>
<comment type="caution">
    <text evidence="19">The sequence shown here is derived from an EMBL/GenBank/DDBJ whole genome shotgun (WGS) entry which is preliminary data.</text>
</comment>
<dbReference type="Gene3D" id="1.10.1270.20">
    <property type="entry name" value="tRNA(m1g37)methyltransferase, domain 2"/>
    <property type="match status" value="1"/>
</dbReference>
<dbReference type="FunFam" id="3.40.1280.10:FF:000001">
    <property type="entry name" value="tRNA (guanine-N(1)-)-methyltransferase"/>
    <property type="match status" value="1"/>
</dbReference>
<evidence type="ECO:0000256" key="8">
    <source>
        <dbReference type="ARBA" id="ARBA00022603"/>
    </source>
</evidence>
<sequence>MRFDVLTIFPDLFTSFKNEALIARAQAKKIISINTHFLREWGEGPHRKVDDRPYGGGAGMVMMTAPIAAAIGAVKRKAKSEKLKARTIVFSAKGKLFNQATAQRYTKLDQLIMICGRYEGVDERVAQHLADEEVSIGEYVLFGGEVPAMVVMEAVTRLLPGAVGKPASLKEESFSFPSDATRSTLHATRLEYPHYTRPEILKIDGKNRKVPPVLLSGDHKKIEEWRRKKAKIRTP</sequence>
<evidence type="ECO:0000313" key="19">
    <source>
        <dbReference type="EMBL" id="OGN29822.1"/>
    </source>
</evidence>
<accession>A0A1F8GWN1</accession>
<dbReference type="Pfam" id="PF01746">
    <property type="entry name" value="tRNA_m1G_MT"/>
    <property type="match status" value="1"/>
</dbReference>
<dbReference type="NCBIfam" id="TIGR00088">
    <property type="entry name" value="trmD"/>
    <property type="match status" value="1"/>
</dbReference>